<dbReference type="InterPro" id="IPR035959">
    <property type="entry name" value="RutC-like_sf"/>
</dbReference>
<dbReference type="PANTHER" id="PTHR43857">
    <property type="entry name" value="BLR7761 PROTEIN"/>
    <property type="match status" value="1"/>
</dbReference>
<protein>
    <submittedName>
        <fullName evidence="1">RidA family protein</fullName>
    </submittedName>
</protein>
<dbReference type="RefSeq" id="WP_168623041.1">
    <property type="nucleotide sequence ID" value="NZ_JAAZQQ010000002.1"/>
</dbReference>
<dbReference type="PANTHER" id="PTHR43857:SF1">
    <property type="entry name" value="YJGH FAMILY PROTEIN"/>
    <property type="match status" value="1"/>
</dbReference>
<dbReference type="InterPro" id="IPR006175">
    <property type="entry name" value="YjgF/YER057c/UK114"/>
</dbReference>
<dbReference type="EMBL" id="JAAZQQ010000002">
    <property type="protein sequence ID" value="NKX44691.1"/>
    <property type="molecule type" value="Genomic_DNA"/>
</dbReference>
<evidence type="ECO:0000313" key="2">
    <source>
        <dbReference type="Proteomes" id="UP000526408"/>
    </source>
</evidence>
<gene>
    <name evidence="1" type="ORF">HCU73_08825</name>
</gene>
<dbReference type="AlphaFoldDB" id="A0A7X6GYD6"/>
<accession>A0A7X6GYD6</accession>
<dbReference type="Gene3D" id="3.30.1330.40">
    <property type="entry name" value="RutC-like"/>
    <property type="match status" value="1"/>
</dbReference>
<organism evidence="1 2">
    <name type="scientific">Roseicyclus persicicus</name>
    <dbReference type="NCBI Taxonomy" id="2650661"/>
    <lineage>
        <taxon>Bacteria</taxon>
        <taxon>Pseudomonadati</taxon>
        <taxon>Pseudomonadota</taxon>
        <taxon>Alphaproteobacteria</taxon>
        <taxon>Rhodobacterales</taxon>
        <taxon>Roseobacteraceae</taxon>
        <taxon>Roseicyclus</taxon>
    </lineage>
</organism>
<evidence type="ECO:0000313" key="1">
    <source>
        <dbReference type="EMBL" id="NKX44691.1"/>
    </source>
</evidence>
<comment type="caution">
    <text evidence="1">The sequence shown here is derived from an EMBL/GenBank/DDBJ whole genome shotgun (WGS) entry which is preliminary data.</text>
</comment>
<keyword evidence="2" id="KW-1185">Reference proteome</keyword>
<sequence>MPREIATDAAPPPFSAYAQGVEIEAGARQITVAGQVGVTPDGRLAGDARAQHRQAWANVAAILAAGGMGLSDITEIVGIVTGPEGVPLFREERERALGDHRAAATLIVAGLAHPDWTVEIMVRAARA</sequence>
<proteinExistence type="predicted"/>
<reference evidence="1 2" key="1">
    <citation type="submission" date="2020-04" db="EMBL/GenBank/DDBJ databases">
        <authorList>
            <person name="Yoon J."/>
        </authorList>
    </citation>
    <scope>NUCLEOTIDE SEQUENCE [LARGE SCALE GENOMIC DNA]</scope>
    <source>
        <strain evidence="1 2">KMU-115</strain>
    </source>
</reference>
<dbReference type="Proteomes" id="UP000526408">
    <property type="component" value="Unassembled WGS sequence"/>
</dbReference>
<dbReference type="Pfam" id="PF01042">
    <property type="entry name" value="Ribonuc_L-PSP"/>
    <property type="match status" value="1"/>
</dbReference>
<dbReference type="SUPFAM" id="SSF55298">
    <property type="entry name" value="YjgF-like"/>
    <property type="match status" value="1"/>
</dbReference>
<name>A0A7X6GYD6_9RHOB</name>